<evidence type="ECO:0000256" key="2">
    <source>
        <dbReference type="ARBA" id="ARBA00022692"/>
    </source>
</evidence>
<dbReference type="InterPro" id="IPR011701">
    <property type="entry name" value="MFS"/>
</dbReference>
<protein>
    <submittedName>
        <fullName evidence="8">MFS transporter</fullName>
    </submittedName>
</protein>
<feature type="transmembrane region" description="Helical" evidence="6">
    <location>
        <begin position="168"/>
        <end position="188"/>
    </location>
</feature>
<dbReference type="PROSITE" id="PS50850">
    <property type="entry name" value="MFS"/>
    <property type="match status" value="1"/>
</dbReference>
<dbReference type="EMBL" id="CP163302">
    <property type="protein sequence ID" value="XDP43943.1"/>
    <property type="molecule type" value="Genomic_DNA"/>
</dbReference>
<evidence type="ECO:0000313" key="8">
    <source>
        <dbReference type="EMBL" id="XDP43943.1"/>
    </source>
</evidence>
<feature type="transmembrane region" description="Helical" evidence="6">
    <location>
        <begin position="272"/>
        <end position="293"/>
    </location>
</feature>
<proteinExistence type="predicted"/>
<organism evidence="8">
    <name type="scientific">Sinomonas puerhi</name>
    <dbReference type="NCBI Taxonomy" id="3238584"/>
    <lineage>
        <taxon>Bacteria</taxon>
        <taxon>Bacillati</taxon>
        <taxon>Actinomycetota</taxon>
        <taxon>Actinomycetes</taxon>
        <taxon>Micrococcales</taxon>
        <taxon>Micrococcaceae</taxon>
        <taxon>Sinomonas</taxon>
    </lineage>
</organism>
<reference evidence="8" key="1">
    <citation type="submission" date="2024-07" db="EMBL/GenBank/DDBJ databases">
        <authorList>
            <person name="fu j."/>
        </authorList>
    </citation>
    <scope>NUCLEOTIDE SEQUENCE</scope>
    <source>
        <strain evidence="8">P10A9</strain>
    </source>
</reference>
<feature type="transmembrane region" description="Helical" evidence="6">
    <location>
        <begin position="240"/>
        <end position="260"/>
    </location>
</feature>
<evidence type="ECO:0000256" key="1">
    <source>
        <dbReference type="ARBA" id="ARBA00004651"/>
    </source>
</evidence>
<sequence>MSGRPGLLSREYRGLVVGLLAIVTCSAFEAMAVTTAMPVVATDLGGEHGYGLAFSLFLTASLAATAAAGPWCDRAGPRPSLLMGLVLMTGGLVLAGGAWDFAAFTLGRMVSGAGTGFMIVPLYVIIGQTLPSALQPVLFSWFSAAWVVPSLVGPYVSGILAQHASWRWVFFGVAPIVVTAVVLTWPRVRGLGAPEATTIDPGEGRRRSLLGVILAVGVAAAQWAALSWGDPQARAAFPPVALGAVVLAGAAAATMTAPRLMPPGVARIARGLPAVMVTRGFMTLAFFGAEAFIPLMLVDRYGLEPSIAGLALTGGALGWTAGSFAQARGWLRKPTFLVLGSTVLAVGLALISGALSGALSPWLVAVAWVIAGAGMGLTVTTTSVLVLDLSDTADRGRNSASLQMADMLGGVIGTAGAGTLYSLLLTPERTPGPGVFSLLAGALAVSALLAAVAGARAGTTAAKPASSAGPAPAPSSETTSPTPEDRA</sequence>
<feature type="domain" description="Major facilitator superfamily (MFS) profile" evidence="7">
    <location>
        <begin position="15"/>
        <end position="458"/>
    </location>
</feature>
<feature type="transmembrane region" description="Helical" evidence="6">
    <location>
        <begin position="436"/>
        <end position="455"/>
    </location>
</feature>
<keyword evidence="3 6" id="KW-1133">Transmembrane helix</keyword>
<evidence type="ECO:0000256" key="6">
    <source>
        <dbReference type="SAM" id="Phobius"/>
    </source>
</evidence>
<dbReference type="KEGG" id="spue:AB5L97_11635"/>
<name>A0AB39KYK3_9MICC</name>
<feature type="transmembrane region" description="Helical" evidence="6">
    <location>
        <begin position="105"/>
        <end position="126"/>
    </location>
</feature>
<accession>A0AB39KYK3</accession>
<feature type="transmembrane region" description="Helical" evidence="6">
    <location>
        <begin position="407"/>
        <end position="424"/>
    </location>
</feature>
<gene>
    <name evidence="8" type="ORF">AB5L97_11635</name>
</gene>
<evidence type="ECO:0000256" key="4">
    <source>
        <dbReference type="ARBA" id="ARBA00023136"/>
    </source>
</evidence>
<evidence type="ECO:0000256" key="3">
    <source>
        <dbReference type="ARBA" id="ARBA00022989"/>
    </source>
</evidence>
<keyword evidence="2 6" id="KW-0812">Transmembrane</keyword>
<dbReference type="SUPFAM" id="SSF103473">
    <property type="entry name" value="MFS general substrate transporter"/>
    <property type="match status" value="1"/>
</dbReference>
<feature type="transmembrane region" description="Helical" evidence="6">
    <location>
        <begin position="138"/>
        <end position="156"/>
    </location>
</feature>
<dbReference type="GO" id="GO:0022857">
    <property type="term" value="F:transmembrane transporter activity"/>
    <property type="evidence" value="ECO:0007669"/>
    <property type="project" value="InterPro"/>
</dbReference>
<dbReference type="Gene3D" id="1.20.1250.20">
    <property type="entry name" value="MFS general substrate transporter like domains"/>
    <property type="match status" value="2"/>
</dbReference>
<evidence type="ECO:0000259" key="7">
    <source>
        <dbReference type="PROSITE" id="PS50850"/>
    </source>
</evidence>
<feature type="transmembrane region" description="Helical" evidence="6">
    <location>
        <begin position="209"/>
        <end position="228"/>
    </location>
</feature>
<dbReference type="PANTHER" id="PTHR23501:SF154">
    <property type="entry name" value="MULTIDRUG-EFFLUX TRANSPORTER RV1634-RELATED"/>
    <property type="match status" value="1"/>
</dbReference>
<feature type="transmembrane region" description="Helical" evidence="6">
    <location>
        <begin position="48"/>
        <end position="69"/>
    </location>
</feature>
<dbReference type="InterPro" id="IPR036259">
    <property type="entry name" value="MFS_trans_sf"/>
</dbReference>
<evidence type="ECO:0000256" key="5">
    <source>
        <dbReference type="SAM" id="MobiDB-lite"/>
    </source>
</evidence>
<feature type="transmembrane region" description="Helical" evidence="6">
    <location>
        <begin position="81"/>
        <end position="99"/>
    </location>
</feature>
<dbReference type="RefSeq" id="WP_369044794.1">
    <property type="nucleotide sequence ID" value="NZ_CP163302.1"/>
</dbReference>
<keyword evidence="4 6" id="KW-0472">Membrane</keyword>
<comment type="subcellular location">
    <subcellularLocation>
        <location evidence="1">Cell membrane</location>
        <topology evidence="1">Multi-pass membrane protein</topology>
    </subcellularLocation>
</comment>
<feature type="transmembrane region" description="Helical" evidence="6">
    <location>
        <begin position="305"/>
        <end position="324"/>
    </location>
</feature>
<feature type="region of interest" description="Disordered" evidence="5">
    <location>
        <begin position="461"/>
        <end position="487"/>
    </location>
</feature>
<dbReference type="PANTHER" id="PTHR23501">
    <property type="entry name" value="MAJOR FACILITATOR SUPERFAMILY"/>
    <property type="match status" value="1"/>
</dbReference>
<dbReference type="GO" id="GO:0005886">
    <property type="term" value="C:plasma membrane"/>
    <property type="evidence" value="ECO:0007669"/>
    <property type="project" value="UniProtKB-SubCell"/>
</dbReference>
<dbReference type="Pfam" id="PF07690">
    <property type="entry name" value="MFS_1"/>
    <property type="match status" value="1"/>
</dbReference>
<dbReference type="InterPro" id="IPR020846">
    <property type="entry name" value="MFS_dom"/>
</dbReference>
<feature type="transmembrane region" description="Helical" evidence="6">
    <location>
        <begin position="365"/>
        <end position="387"/>
    </location>
</feature>
<dbReference type="AlphaFoldDB" id="A0AB39KYK3"/>
<feature type="transmembrane region" description="Helical" evidence="6">
    <location>
        <begin position="336"/>
        <end position="359"/>
    </location>
</feature>